<evidence type="ECO:0000313" key="2">
    <source>
        <dbReference type="Proteomes" id="UP000481043"/>
    </source>
</evidence>
<keyword evidence="2" id="KW-1185">Reference proteome</keyword>
<dbReference type="EMBL" id="JAAIWM010000009">
    <property type="protein sequence ID" value="NEY73729.1"/>
    <property type="molecule type" value="Genomic_DNA"/>
</dbReference>
<dbReference type="RefSeq" id="WP_163181548.1">
    <property type="nucleotide sequence ID" value="NZ_JAAIWM010000009.1"/>
</dbReference>
<proteinExistence type="predicted"/>
<accession>A0A6M0QD80</accession>
<dbReference type="AlphaFoldDB" id="A0A6M0QD80"/>
<protein>
    <submittedName>
        <fullName evidence="1">YhcU family protein</fullName>
    </submittedName>
</protein>
<gene>
    <name evidence="1" type="ORF">G4D63_18605</name>
</gene>
<dbReference type="InterPro" id="IPR020355">
    <property type="entry name" value="Uncharacterised_YhcU"/>
</dbReference>
<dbReference type="Pfam" id="PF17326">
    <property type="entry name" value="DUF5365"/>
    <property type="match status" value="1"/>
</dbReference>
<sequence length="132" mass="15529">MMKIVTASTPEQENFIKELVEYMYSEVFPHYFSDTYIKELKELHVLLPETTELYNGTLKEAFQLISGMQALIAVIETIRHEDIDVHHREIFDKNTLILEEYGYKFPLTIDHFVKAKAECISLYSKPTSQYIM</sequence>
<organism evidence="1 2">
    <name type="scientific">Bacillus mesophilus</name>
    <dbReference type="NCBI Taxonomy" id="1808955"/>
    <lineage>
        <taxon>Bacteria</taxon>
        <taxon>Bacillati</taxon>
        <taxon>Bacillota</taxon>
        <taxon>Bacilli</taxon>
        <taxon>Bacillales</taxon>
        <taxon>Bacillaceae</taxon>
        <taxon>Bacillus</taxon>
    </lineage>
</organism>
<evidence type="ECO:0000313" key="1">
    <source>
        <dbReference type="EMBL" id="NEY73729.1"/>
    </source>
</evidence>
<reference evidence="1 2" key="1">
    <citation type="submission" date="2020-02" db="EMBL/GenBank/DDBJ databases">
        <title>Bacillus aquiflavi sp. nov., isolated from yellow water of strong flavor Chinese baijiu in Yibin region of China.</title>
        <authorList>
            <person name="Xie J."/>
        </authorList>
    </citation>
    <scope>NUCLEOTIDE SEQUENCE [LARGE SCALE GENOMIC DNA]</scope>
    <source>
        <strain evidence="1 2">SA4</strain>
    </source>
</reference>
<dbReference type="Proteomes" id="UP000481043">
    <property type="component" value="Unassembled WGS sequence"/>
</dbReference>
<name>A0A6M0QD80_9BACI</name>
<comment type="caution">
    <text evidence="1">The sequence shown here is derived from an EMBL/GenBank/DDBJ whole genome shotgun (WGS) entry which is preliminary data.</text>
</comment>